<evidence type="ECO:0000256" key="3">
    <source>
        <dbReference type="ARBA" id="ARBA00022801"/>
    </source>
</evidence>
<keyword evidence="3 4" id="KW-0378">Hydrolase</keyword>
<dbReference type="InterPro" id="IPR020476">
    <property type="entry name" value="Nudix_hydrolase"/>
</dbReference>
<dbReference type="PROSITE" id="PS00893">
    <property type="entry name" value="NUDIX_BOX"/>
    <property type="match status" value="1"/>
</dbReference>
<evidence type="ECO:0000256" key="2">
    <source>
        <dbReference type="ARBA" id="ARBA00005582"/>
    </source>
</evidence>
<dbReference type="AlphaFoldDB" id="A0A7Y9LDV0"/>
<accession>A0A7Y9LDV0</accession>
<dbReference type="InterPro" id="IPR015797">
    <property type="entry name" value="NUDIX_hydrolase-like_dom_sf"/>
</dbReference>
<dbReference type="InterPro" id="IPR000086">
    <property type="entry name" value="NUDIX_hydrolase_dom"/>
</dbReference>
<evidence type="ECO:0000259" key="5">
    <source>
        <dbReference type="PROSITE" id="PS51462"/>
    </source>
</evidence>
<comment type="similarity">
    <text evidence="2 4">Belongs to the Nudix hydrolase family.</text>
</comment>
<dbReference type="CDD" id="cd02883">
    <property type="entry name" value="NUDIX_Hydrolase"/>
    <property type="match status" value="1"/>
</dbReference>
<dbReference type="PANTHER" id="PTHR43046:SF16">
    <property type="entry name" value="ADP-RIBOSE PYROPHOSPHATASE YJHB-RELATED"/>
    <property type="match status" value="1"/>
</dbReference>
<dbReference type="InterPro" id="IPR020084">
    <property type="entry name" value="NUDIX_hydrolase_CS"/>
</dbReference>
<dbReference type="PRINTS" id="PR00502">
    <property type="entry name" value="NUDIXFAMILY"/>
</dbReference>
<name>A0A7Y9LDV0_9ACTN</name>
<dbReference type="PROSITE" id="PS51462">
    <property type="entry name" value="NUDIX"/>
    <property type="match status" value="1"/>
</dbReference>
<evidence type="ECO:0000256" key="4">
    <source>
        <dbReference type="RuleBase" id="RU003476"/>
    </source>
</evidence>
<dbReference type="SUPFAM" id="SSF55811">
    <property type="entry name" value="Nudix"/>
    <property type="match status" value="1"/>
</dbReference>
<organism evidence="6 7">
    <name type="scientific">Microlunatus parietis</name>
    <dbReference type="NCBI Taxonomy" id="682979"/>
    <lineage>
        <taxon>Bacteria</taxon>
        <taxon>Bacillati</taxon>
        <taxon>Actinomycetota</taxon>
        <taxon>Actinomycetes</taxon>
        <taxon>Propionibacteriales</taxon>
        <taxon>Propionibacteriaceae</taxon>
        <taxon>Microlunatus</taxon>
    </lineage>
</organism>
<dbReference type="Proteomes" id="UP000569914">
    <property type="component" value="Unassembled WGS sequence"/>
</dbReference>
<dbReference type="EC" id="3.6.1.55" evidence="6"/>
<dbReference type="PANTHER" id="PTHR43046">
    <property type="entry name" value="GDP-MANNOSE MANNOSYL HYDROLASE"/>
    <property type="match status" value="1"/>
</dbReference>
<protein>
    <submittedName>
        <fullName evidence="6">8-oxo-dGTP diphosphatase</fullName>
        <ecNumber evidence="6">3.6.1.55</ecNumber>
    </submittedName>
</protein>
<keyword evidence="7" id="KW-1185">Reference proteome</keyword>
<dbReference type="EMBL" id="JACCBU010000001">
    <property type="protein sequence ID" value="NYE74297.1"/>
    <property type="molecule type" value="Genomic_DNA"/>
</dbReference>
<evidence type="ECO:0000313" key="6">
    <source>
        <dbReference type="EMBL" id="NYE74297.1"/>
    </source>
</evidence>
<dbReference type="RefSeq" id="WP_179756496.1">
    <property type="nucleotide sequence ID" value="NZ_JACCBU010000001.1"/>
</dbReference>
<reference evidence="6 7" key="1">
    <citation type="submission" date="2020-07" db="EMBL/GenBank/DDBJ databases">
        <title>Sequencing the genomes of 1000 actinobacteria strains.</title>
        <authorList>
            <person name="Klenk H.-P."/>
        </authorList>
    </citation>
    <scope>NUCLEOTIDE SEQUENCE [LARGE SCALE GENOMIC DNA]</scope>
    <source>
        <strain evidence="6 7">DSM 22083</strain>
    </source>
</reference>
<dbReference type="Gene3D" id="3.90.79.10">
    <property type="entry name" value="Nucleoside Triphosphate Pyrophosphohydrolase"/>
    <property type="match status" value="1"/>
</dbReference>
<evidence type="ECO:0000256" key="1">
    <source>
        <dbReference type="ARBA" id="ARBA00001946"/>
    </source>
</evidence>
<gene>
    <name evidence="6" type="ORF">BKA15_005626</name>
</gene>
<dbReference type="GO" id="GO:0035539">
    <property type="term" value="F:8-oxo-7,8-dihydrodeoxyguanosine triphosphate pyrophosphatase activity"/>
    <property type="evidence" value="ECO:0007669"/>
    <property type="project" value="UniProtKB-EC"/>
</dbReference>
<comment type="cofactor">
    <cofactor evidence="1">
        <name>Mg(2+)</name>
        <dbReference type="ChEBI" id="CHEBI:18420"/>
    </cofactor>
</comment>
<sequence length="142" mass="15275">MASRLSVVGGRLPRMWDWETSVVLVRDPSGRVLLVRQNYGHRFYGLPGGKIEDGESPAEAALRELFEETGLRAEAVTPHSVHELVYPGTGGRYRAHAFTGKGVSGTPGVRLPEEITSVAWFDLAALPDPLTPSAGAVLTPGR</sequence>
<feature type="domain" description="Nudix hydrolase" evidence="5">
    <location>
        <begin position="15"/>
        <end position="142"/>
    </location>
</feature>
<comment type="caution">
    <text evidence="6">The sequence shown here is derived from an EMBL/GenBank/DDBJ whole genome shotgun (WGS) entry which is preliminary data.</text>
</comment>
<evidence type="ECO:0000313" key="7">
    <source>
        <dbReference type="Proteomes" id="UP000569914"/>
    </source>
</evidence>
<proteinExistence type="inferred from homology"/>
<dbReference type="Pfam" id="PF00293">
    <property type="entry name" value="NUDIX"/>
    <property type="match status" value="1"/>
</dbReference>